<dbReference type="Proteomes" id="UP001595897">
    <property type="component" value="Unassembled WGS sequence"/>
</dbReference>
<dbReference type="Pfam" id="PF12973">
    <property type="entry name" value="Cupin_7"/>
    <property type="match status" value="1"/>
</dbReference>
<protein>
    <submittedName>
        <fullName evidence="2">ChrR family anti-sigma-E factor</fullName>
    </submittedName>
</protein>
<name>A0ABV9LZP1_9ALTE</name>
<evidence type="ECO:0000313" key="3">
    <source>
        <dbReference type="Proteomes" id="UP001595897"/>
    </source>
</evidence>
<reference evidence="3" key="1">
    <citation type="journal article" date="2019" name="Int. J. Syst. Evol. Microbiol.">
        <title>The Global Catalogue of Microorganisms (GCM) 10K type strain sequencing project: providing services to taxonomists for standard genome sequencing and annotation.</title>
        <authorList>
            <consortium name="The Broad Institute Genomics Platform"/>
            <consortium name="The Broad Institute Genome Sequencing Center for Infectious Disease"/>
            <person name="Wu L."/>
            <person name="Ma J."/>
        </authorList>
    </citation>
    <scope>NUCLEOTIDE SEQUENCE [LARGE SCALE GENOMIC DNA]</scope>
    <source>
        <strain evidence="3">KACC 12507</strain>
    </source>
</reference>
<evidence type="ECO:0000259" key="1">
    <source>
        <dbReference type="Pfam" id="PF12973"/>
    </source>
</evidence>
<dbReference type="CDD" id="cd20301">
    <property type="entry name" value="cupin_ChrR"/>
    <property type="match status" value="1"/>
</dbReference>
<dbReference type="EMBL" id="JBHSGU010000029">
    <property type="protein sequence ID" value="MFC4701805.1"/>
    <property type="molecule type" value="Genomic_DNA"/>
</dbReference>
<dbReference type="NCBIfam" id="TIGR02451">
    <property type="entry name" value="anti_sig_ChrR"/>
    <property type="match status" value="1"/>
</dbReference>
<dbReference type="SUPFAM" id="SSF51182">
    <property type="entry name" value="RmlC-like cupins"/>
    <property type="match status" value="1"/>
</dbReference>
<dbReference type="InterPro" id="IPR014710">
    <property type="entry name" value="RmlC-like_jellyroll"/>
</dbReference>
<feature type="domain" description="ChrR-like cupin" evidence="1">
    <location>
        <begin position="136"/>
        <end position="199"/>
    </location>
</feature>
<dbReference type="InterPro" id="IPR012807">
    <property type="entry name" value="Anti-sigma_ChrR"/>
</dbReference>
<dbReference type="Gene3D" id="1.10.10.1320">
    <property type="entry name" value="Anti-sigma factor, zinc-finger domain"/>
    <property type="match status" value="1"/>
</dbReference>
<gene>
    <name evidence="2" type="ORF">ACFO4O_16775</name>
</gene>
<dbReference type="InterPro" id="IPR025979">
    <property type="entry name" value="ChrR-like_cupin_dom"/>
</dbReference>
<evidence type="ECO:0000313" key="2">
    <source>
        <dbReference type="EMBL" id="MFC4701805.1"/>
    </source>
</evidence>
<proteinExistence type="predicted"/>
<organism evidence="2 3">
    <name type="scientific">Glaciecola siphonariae</name>
    <dbReference type="NCBI Taxonomy" id="521012"/>
    <lineage>
        <taxon>Bacteria</taxon>
        <taxon>Pseudomonadati</taxon>
        <taxon>Pseudomonadota</taxon>
        <taxon>Gammaproteobacteria</taxon>
        <taxon>Alteromonadales</taxon>
        <taxon>Alteromonadaceae</taxon>
        <taxon>Glaciecola</taxon>
    </lineage>
</organism>
<dbReference type="InterPro" id="IPR011051">
    <property type="entry name" value="RmlC_Cupin_sf"/>
</dbReference>
<accession>A0ABV9LZP1</accession>
<keyword evidence="3" id="KW-1185">Reference proteome</keyword>
<sequence length="230" mass="24994">MVRFHPTDQVLVGFAEGLLPPNESLLVSAHCDMCPQCMAKVSGMVDVAADAVFEHEALTSNNIDNELGNMLDAIVSRPSSAPPKSPVSRSASLSIDGKTFSIPPSLQRFAGDVDSWSHLVGKLWQAPVAIGGKNLANFIYMEKGGGVPEHTHLGNEHTLVLDGRFSDGVNEYDTGDYISLDHKHTHSPIAMREEGCLVFSIIDEPLQFTSGWARLINPLSHLYFKVSTKP</sequence>
<dbReference type="Gene3D" id="2.60.120.10">
    <property type="entry name" value="Jelly Rolls"/>
    <property type="match status" value="1"/>
</dbReference>
<comment type="caution">
    <text evidence="2">The sequence shown here is derived from an EMBL/GenBank/DDBJ whole genome shotgun (WGS) entry which is preliminary data.</text>
</comment>
<dbReference type="InterPro" id="IPR041916">
    <property type="entry name" value="Anti_sigma_zinc_sf"/>
</dbReference>
<dbReference type="RefSeq" id="WP_382410623.1">
    <property type="nucleotide sequence ID" value="NZ_JBHSGU010000029.1"/>
</dbReference>